<feature type="region of interest" description="Disordered" evidence="1">
    <location>
        <begin position="96"/>
        <end position="121"/>
    </location>
</feature>
<proteinExistence type="predicted"/>
<comment type="caution">
    <text evidence="3">The sequence shown here is derived from an EMBL/GenBank/DDBJ whole genome shotgun (WGS) entry which is preliminary data.</text>
</comment>
<keyword evidence="4" id="KW-1185">Reference proteome</keyword>
<feature type="transmembrane region" description="Helical" evidence="2">
    <location>
        <begin position="55"/>
        <end position="77"/>
    </location>
</feature>
<accession>A0A8H4K1F0</accession>
<protein>
    <submittedName>
        <fullName evidence="3">Molybdopterin cofactor</fullName>
    </submittedName>
</protein>
<gene>
    <name evidence="3" type="ORF">FACUT_3087</name>
</gene>
<evidence type="ECO:0000256" key="2">
    <source>
        <dbReference type="SAM" id="Phobius"/>
    </source>
</evidence>
<keyword evidence="2" id="KW-1133">Transmembrane helix</keyword>
<keyword evidence="2" id="KW-0472">Membrane</keyword>
<name>A0A8H4K1F0_9HYPO</name>
<dbReference type="AlphaFoldDB" id="A0A8H4K1F0"/>
<evidence type="ECO:0000256" key="1">
    <source>
        <dbReference type="SAM" id="MobiDB-lite"/>
    </source>
</evidence>
<organism evidence="3 4">
    <name type="scientific">Fusarium acutatum</name>
    <dbReference type="NCBI Taxonomy" id="78861"/>
    <lineage>
        <taxon>Eukaryota</taxon>
        <taxon>Fungi</taxon>
        <taxon>Dikarya</taxon>
        <taxon>Ascomycota</taxon>
        <taxon>Pezizomycotina</taxon>
        <taxon>Sordariomycetes</taxon>
        <taxon>Hypocreomycetidae</taxon>
        <taxon>Hypocreales</taxon>
        <taxon>Nectriaceae</taxon>
        <taxon>Fusarium</taxon>
        <taxon>Fusarium fujikuroi species complex</taxon>
    </lineage>
</organism>
<keyword evidence="2" id="KW-0812">Transmembrane</keyword>
<feature type="compositionally biased region" description="Polar residues" evidence="1">
    <location>
        <begin position="96"/>
        <end position="108"/>
    </location>
</feature>
<sequence length="304" mass="33865">MQQTSRLQFNDILIATRLNPWKTSCPFQHFQQCAMDESVYAIIQWVQASAKSSPYVWSAVGLTFLLGVQVLLAVAILHGDEATVRRQLNSLQRIDNDNDAASNENLEPNDTEKKNTSSQSADHVIELSPIASCATIKIKSNQILDDQHKYNKCYIFAVDSHQADGYGIAIWKSLDKQTKLALSQIKTELWLPKPNADKRDPLVQAGGCIVMSFADPAVPGWLDQIAGMMGKNLKTPQVACILPLQFSLEDIKKNKLIMRPFKIDGEDGKGLDLGKFPAFSDILPKLRLFLGYSEQQGITIFKQA</sequence>
<dbReference type="OrthoDB" id="17255at2759"/>
<evidence type="ECO:0000313" key="3">
    <source>
        <dbReference type="EMBL" id="KAF4441058.1"/>
    </source>
</evidence>
<evidence type="ECO:0000313" key="4">
    <source>
        <dbReference type="Proteomes" id="UP000536711"/>
    </source>
</evidence>
<dbReference type="Proteomes" id="UP000536711">
    <property type="component" value="Unassembled WGS sequence"/>
</dbReference>
<dbReference type="EMBL" id="JAADJF010000063">
    <property type="protein sequence ID" value="KAF4441058.1"/>
    <property type="molecule type" value="Genomic_DNA"/>
</dbReference>
<reference evidence="3 4" key="1">
    <citation type="submission" date="2020-01" db="EMBL/GenBank/DDBJ databases">
        <title>Identification and distribution of gene clusters putatively required for synthesis of sphingolipid metabolism inhibitors in phylogenetically diverse species of the filamentous fungus Fusarium.</title>
        <authorList>
            <person name="Kim H.-S."/>
            <person name="Busman M."/>
            <person name="Brown D.W."/>
            <person name="Divon H."/>
            <person name="Uhlig S."/>
            <person name="Proctor R.H."/>
        </authorList>
    </citation>
    <scope>NUCLEOTIDE SEQUENCE [LARGE SCALE GENOMIC DNA]</scope>
    <source>
        <strain evidence="3 4">NRRL 13308</strain>
    </source>
</reference>